<reference evidence="1 2" key="1">
    <citation type="submission" date="2023-07" db="EMBL/GenBank/DDBJ databases">
        <authorList>
            <person name="Lian W.-H."/>
        </authorList>
    </citation>
    <scope>NUCLEOTIDE SEQUENCE [LARGE SCALE GENOMIC DNA]</scope>
    <source>
        <strain evidence="1 2">SYSU DXS3180</strain>
    </source>
</reference>
<organism evidence="1 2">
    <name type="scientific">Danxiaibacter flavus</name>
    <dbReference type="NCBI Taxonomy" id="3049108"/>
    <lineage>
        <taxon>Bacteria</taxon>
        <taxon>Pseudomonadati</taxon>
        <taxon>Bacteroidota</taxon>
        <taxon>Chitinophagia</taxon>
        <taxon>Chitinophagales</taxon>
        <taxon>Chitinophagaceae</taxon>
        <taxon>Danxiaibacter</taxon>
    </lineage>
</organism>
<dbReference type="Pfam" id="PF13578">
    <property type="entry name" value="Methyltransf_24"/>
    <property type="match status" value="1"/>
</dbReference>
<dbReference type="Gene3D" id="3.40.50.150">
    <property type="entry name" value="Vaccinia Virus protein VP39"/>
    <property type="match status" value="1"/>
</dbReference>
<name>A0ABV3ZE62_9BACT</name>
<evidence type="ECO:0000313" key="2">
    <source>
        <dbReference type="Proteomes" id="UP001560573"/>
    </source>
</evidence>
<dbReference type="EC" id="2.1.1.-" evidence="1"/>
<gene>
    <name evidence="1" type="ORF">QTN47_11635</name>
</gene>
<sequence>MDRIRLINYLAAQRNAKNYLEICVHDKQNTFAYIQCSYKKSNYPASSDLFFITNRDKFDIIFIDGFHSEEQVLKDIHHSFQCLADSGIIILHDCMPPDAWHQREADKYRSGENWNGTVWKAVLRTFNTSGYKCTLLDTDWGCGIIDTAQAQLPRHRVLPLNLQYELHYPWLLKYKQSVAEYLRAQVKVFYHVACMGNWKDVFDEQVQQLKQNGFYKIDLTVLGTENDLAALQDTCAKYRVKPNIIFHADDLTWFEKPAILAIEDYARKNEHGYILYLHSKGVSNPDDGTKAKWRRLMMKELVQNWEYCMLQLPNYDAIGVNWREMHPTSHFCGNFWYASVKYLRKLADFNYYYEHPLYQIWDAFHSKRLGCEFWISSGREKPRVLSLFCRNVDFCNHEYWRNK</sequence>
<accession>A0ABV3ZE62</accession>
<dbReference type="GO" id="GO:0032259">
    <property type="term" value="P:methylation"/>
    <property type="evidence" value="ECO:0007669"/>
    <property type="project" value="UniProtKB-KW"/>
</dbReference>
<dbReference type="RefSeq" id="WP_369329560.1">
    <property type="nucleotide sequence ID" value="NZ_JAULBC010000003.1"/>
</dbReference>
<protein>
    <submittedName>
        <fullName evidence="1">Class I SAM-dependent methyltransferase</fullName>
        <ecNumber evidence="1">2.1.1.-</ecNumber>
    </submittedName>
</protein>
<dbReference type="GO" id="GO:0008168">
    <property type="term" value="F:methyltransferase activity"/>
    <property type="evidence" value="ECO:0007669"/>
    <property type="project" value="UniProtKB-KW"/>
</dbReference>
<dbReference type="SUPFAM" id="SSF53335">
    <property type="entry name" value="S-adenosyl-L-methionine-dependent methyltransferases"/>
    <property type="match status" value="1"/>
</dbReference>
<proteinExistence type="predicted"/>
<comment type="caution">
    <text evidence="1">The sequence shown here is derived from an EMBL/GenBank/DDBJ whole genome shotgun (WGS) entry which is preliminary data.</text>
</comment>
<dbReference type="InterPro" id="IPR029063">
    <property type="entry name" value="SAM-dependent_MTases_sf"/>
</dbReference>
<keyword evidence="2" id="KW-1185">Reference proteome</keyword>
<evidence type="ECO:0000313" key="1">
    <source>
        <dbReference type="EMBL" id="MEX6688152.1"/>
    </source>
</evidence>
<keyword evidence="1" id="KW-0489">Methyltransferase</keyword>
<dbReference type="EMBL" id="JAULBC010000003">
    <property type="protein sequence ID" value="MEX6688152.1"/>
    <property type="molecule type" value="Genomic_DNA"/>
</dbReference>
<dbReference type="Proteomes" id="UP001560573">
    <property type="component" value="Unassembled WGS sequence"/>
</dbReference>
<keyword evidence="1" id="KW-0808">Transferase</keyword>